<gene>
    <name evidence="1" type="ORF">D5R97_01410</name>
</gene>
<reference evidence="1 2" key="1">
    <citation type="submission" date="2018-08" db="EMBL/GenBank/DDBJ databases">
        <title>The metabolism and importance of syntrophic acetate oxidation coupled to methane or sulfide production in haloalkaline environments.</title>
        <authorList>
            <person name="Timmers P.H.A."/>
            <person name="Vavourakis C.D."/>
            <person name="Sorokin D.Y."/>
            <person name="Sinninghe Damste J.S."/>
            <person name="Muyzer G."/>
            <person name="Stams A.J.M."/>
            <person name="Plugge C.M."/>
        </authorList>
    </citation>
    <scope>NUCLEOTIDE SEQUENCE [LARGE SCALE GENOMIC DNA]</scope>
    <source>
        <strain evidence="1">MSAO_Bac1</strain>
    </source>
</reference>
<comment type="caution">
    <text evidence="1">The sequence shown here is derived from an EMBL/GenBank/DDBJ whole genome shotgun (WGS) entry which is preliminary data.</text>
</comment>
<dbReference type="AlphaFoldDB" id="A0A424YHY2"/>
<proteinExistence type="predicted"/>
<evidence type="ECO:0000313" key="1">
    <source>
        <dbReference type="EMBL" id="RQD77886.1"/>
    </source>
</evidence>
<dbReference type="EMBL" id="QZAA01000048">
    <property type="protein sequence ID" value="RQD77886.1"/>
    <property type="molecule type" value="Genomic_DNA"/>
</dbReference>
<sequence>MRGNETITNKVAFHYMFMTEKKSHNPFYIKGLRLFFCRFAANVRIKEKGYHLLRLALLILQPTIIQLREQLLAY</sequence>
<protein>
    <submittedName>
        <fullName evidence="1">Uncharacterized protein</fullName>
    </submittedName>
</protein>
<accession>A0A424YHY2</accession>
<dbReference type="Proteomes" id="UP000285138">
    <property type="component" value="Unassembled WGS sequence"/>
</dbReference>
<evidence type="ECO:0000313" key="2">
    <source>
        <dbReference type="Proteomes" id="UP000285138"/>
    </source>
</evidence>
<name>A0A424YHY2_9FIRM</name>
<organism evidence="1 2">
    <name type="scientific">Candidatus Syntrophonatronum acetioxidans</name>
    <dbReference type="NCBI Taxonomy" id="1795816"/>
    <lineage>
        <taxon>Bacteria</taxon>
        <taxon>Bacillati</taxon>
        <taxon>Bacillota</taxon>
        <taxon>Clostridia</taxon>
        <taxon>Eubacteriales</taxon>
        <taxon>Syntrophomonadaceae</taxon>
        <taxon>Candidatus Syntrophonatronum</taxon>
    </lineage>
</organism>